<comment type="caution">
    <text evidence="2">The sequence shown here is derived from an EMBL/GenBank/DDBJ whole genome shotgun (WGS) entry which is preliminary data.</text>
</comment>
<evidence type="ECO:0000313" key="2">
    <source>
        <dbReference type="EMBL" id="KAF6787343.1"/>
    </source>
</evidence>
<sequence>MTTTPMTSENKEADDAIEYGVEHNQNNIADTYPEGGLQAWMAVLGAWCAMISYMGLLNTLAVLQAWVSEHQLRGTLESTVGWIFSTYSFFLYFCGAQIGPLFDAYDIRLLLVPGLVGMAAAVMCMSFST</sequence>
<keyword evidence="1" id="KW-0472">Membrane</keyword>
<feature type="transmembrane region" description="Helical" evidence="1">
    <location>
        <begin position="110"/>
        <end position="128"/>
    </location>
</feature>
<proteinExistence type="predicted"/>
<name>A0A8H6MIZ9_9PEZI</name>
<evidence type="ECO:0000313" key="3">
    <source>
        <dbReference type="Proteomes" id="UP000652219"/>
    </source>
</evidence>
<feature type="transmembrane region" description="Helical" evidence="1">
    <location>
        <begin position="39"/>
        <end position="67"/>
    </location>
</feature>
<protein>
    <submittedName>
        <fullName evidence="2">Oxalate formate antiporter</fullName>
    </submittedName>
</protein>
<gene>
    <name evidence="2" type="ORF">CSOJ01_15226</name>
</gene>
<dbReference type="AlphaFoldDB" id="A0A8H6MIZ9"/>
<feature type="non-terminal residue" evidence="2">
    <location>
        <position position="1"/>
    </location>
</feature>
<keyword evidence="3" id="KW-1185">Reference proteome</keyword>
<evidence type="ECO:0000256" key="1">
    <source>
        <dbReference type="SAM" id="Phobius"/>
    </source>
</evidence>
<keyword evidence="1" id="KW-1133">Transmembrane helix</keyword>
<organism evidence="2 3">
    <name type="scientific">Colletotrichum sojae</name>
    <dbReference type="NCBI Taxonomy" id="2175907"/>
    <lineage>
        <taxon>Eukaryota</taxon>
        <taxon>Fungi</taxon>
        <taxon>Dikarya</taxon>
        <taxon>Ascomycota</taxon>
        <taxon>Pezizomycotina</taxon>
        <taxon>Sordariomycetes</taxon>
        <taxon>Hypocreomycetidae</taxon>
        <taxon>Glomerellales</taxon>
        <taxon>Glomerellaceae</taxon>
        <taxon>Colletotrichum</taxon>
        <taxon>Colletotrichum orchidearum species complex</taxon>
    </lineage>
</organism>
<keyword evidence="1" id="KW-0812">Transmembrane</keyword>
<dbReference type="EMBL" id="WIGN01000599">
    <property type="protein sequence ID" value="KAF6787343.1"/>
    <property type="molecule type" value="Genomic_DNA"/>
</dbReference>
<feature type="transmembrane region" description="Helical" evidence="1">
    <location>
        <begin position="79"/>
        <end position="98"/>
    </location>
</feature>
<dbReference type="Proteomes" id="UP000652219">
    <property type="component" value="Unassembled WGS sequence"/>
</dbReference>
<accession>A0A8H6MIZ9</accession>
<dbReference type="Gene3D" id="1.20.1250.20">
    <property type="entry name" value="MFS general substrate transporter like domains"/>
    <property type="match status" value="1"/>
</dbReference>
<dbReference type="InterPro" id="IPR036259">
    <property type="entry name" value="MFS_trans_sf"/>
</dbReference>
<dbReference type="SUPFAM" id="SSF103473">
    <property type="entry name" value="MFS general substrate transporter"/>
    <property type="match status" value="1"/>
</dbReference>
<reference evidence="2 3" key="1">
    <citation type="journal article" date="2020" name="Phytopathology">
        <title>Genome Sequence Resources of Colletotrichum truncatum, C. plurivorum, C. musicola, and C. sojae: Four Species Pathogenic to Soybean (Glycine max).</title>
        <authorList>
            <person name="Rogerio F."/>
            <person name="Boufleur T.R."/>
            <person name="Ciampi-Guillardi M."/>
            <person name="Sukno S.A."/>
            <person name="Thon M.R."/>
            <person name="Massola Junior N.S."/>
            <person name="Baroncelli R."/>
        </authorList>
    </citation>
    <scope>NUCLEOTIDE SEQUENCE [LARGE SCALE GENOMIC DNA]</scope>
    <source>
        <strain evidence="2 3">LFN0009</strain>
    </source>
</reference>